<dbReference type="InterPro" id="IPR050723">
    <property type="entry name" value="CFA/CMAS"/>
</dbReference>
<dbReference type="InterPro" id="IPR003333">
    <property type="entry name" value="CMAS"/>
</dbReference>
<comment type="similarity">
    <text evidence="1">Belongs to the CFA/CMAS family.</text>
</comment>
<feature type="active site" evidence="6">
    <location>
        <position position="406"/>
    </location>
</feature>
<accession>A0A517ZQQ1</accession>
<dbReference type="KEGG" id="sdyn:Mal52_32340"/>
<keyword evidence="8" id="KW-1185">Reference proteome</keyword>
<dbReference type="SUPFAM" id="SSF53335">
    <property type="entry name" value="S-adenosyl-L-methionine-dependent methyltransferases"/>
    <property type="match status" value="1"/>
</dbReference>
<name>A0A517ZQQ1_9PLAN</name>
<dbReference type="EMBL" id="CP036276">
    <property type="protein sequence ID" value="QDU44748.1"/>
    <property type="molecule type" value="Genomic_DNA"/>
</dbReference>
<protein>
    <submittedName>
        <fullName evidence="7">Cyclopropane-fatty-acyl-phospholipid synthase</fullName>
        <ecNumber evidence="7">2.1.1.79</ecNumber>
    </submittedName>
</protein>
<evidence type="ECO:0000313" key="8">
    <source>
        <dbReference type="Proteomes" id="UP000319383"/>
    </source>
</evidence>
<evidence type="ECO:0000313" key="7">
    <source>
        <dbReference type="EMBL" id="QDU44748.1"/>
    </source>
</evidence>
<evidence type="ECO:0000256" key="4">
    <source>
        <dbReference type="ARBA" id="ARBA00022691"/>
    </source>
</evidence>
<evidence type="ECO:0000256" key="6">
    <source>
        <dbReference type="PIRSR" id="PIRSR003085-1"/>
    </source>
</evidence>
<dbReference type="PANTHER" id="PTHR43667:SF2">
    <property type="entry name" value="FATTY ACID C-METHYL TRANSFERASE"/>
    <property type="match status" value="1"/>
</dbReference>
<evidence type="ECO:0000256" key="1">
    <source>
        <dbReference type="ARBA" id="ARBA00010815"/>
    </source>
</evidence>
<proteinExistence type="inferred from homology"/>
<dbReference type="Proteomes" id="UP000319383">
    <property type="component" value="Chromosome"/>
</dbReference>
<evidence type="ECO:0000256" key="5">
    <source>
        <dbReference type="ARBA" id="ARBA00023098"/>
    </source>
</evidence>
<keyword evidence="3 7" id="KW-0808">Transferase</keyword>
<dbReference type="GO" id="GO:0008610">
    <property type="term" value="P:lipid biosynthetic process"/>
    <property type="evidence" value="ECO:0007669"/>
    <property type="project" value="InterPro"/>
</dbReference>
<dbReference type="InterPro" id="IPR029063">
    <property type="entry name" value="SAM-dependent_MTases_sf"/>
</dbReference>
<dbReference type="EC" id="2.1.1.79" evidence="7"/>
<dbReference type="PIRSF" id="PIRSF003085">
    <property type="entry name" value="CMAS"/>
    <property type="match status" value="1"/>
</dbReference>
<sequence>MTQLPAKPSELAALGRIGSGSRSQSRNQAVTLKTRLVKAALLRTLSGLQAGQLTIVDGAEKHVLGDDQQRDLHTTLTVHNADFYSQVLTGGSLGAAESYLAGDWSCDDLTKLIRLFARNLDKSRQLDRGLGRLAKWGARAIHKLRTNTRAGARRNIHEHYDLGNDFFELFLDETMLYSSAVFQDDQMSLGDASIAKMDLIGRKLNLQPSDHLLEIGTGWGGFAEYAAKTFGCRVTTTTISKEQLAYARRRIERAGLSDRVTLLLEDYRDLSGSYDKLVSIEMIEAVGHEHYDVFFRKCGELLGPDGAMLLQGITMSEQRYPQYLKSVDFIQRYIFPGGCLPSISAMNRSVSSQTGMRILDVKDYAPHYAHTLRCWRKNFWDQIDAVRELGFSERFVRMWHYYLCYCEAAFSERATGVVQMLLAQPQCRIDEVPAN</sequence>
<keyword evidence="2 7" id="KW-0489">Methyltransferase</keyword>
<dbReference type="Gene3D" id="3.40.50.150">
    <property type="entry name" value="Vaccinia Virus protein VP39"/>
    <property type="match status" value="1"/>
</dbReference>
<evidence type="ECO:0000256" key="2">
    <source>
        <dbReference type="ARBA" id="ARBA00022603"/>
    </source>
</evidence>
<dbReference type="AlphaFoldDB" id="A0A517ZQQ1"/>
<organism evidence="7 8">
    <name type="scientific">Symmachiella dynata</name>
    <dbReference type="NCBI Taxonomy" id="2527995"/>
    <lineage>
        <taxon>Bacteria</taxon>
        <taxon>Pseudomonadati</taxon>
        <taxon>Planctomycetota</taxon>
        <taxon>Planctomycetia</taxon>
        <taxon>Planctomycetales</taxon>
        <taxon>Planctomycetaceae</taxon>
        <taxon>Symmachiella</taxon>
    </lineage>
</organism>
<dbReference type="PANTHER" id="PTHR43667">
    <property type="entry name" value="CYCLOPROPANE-FATTY-ACYL-PHOSPHOLIPID SYNTHASE"/>
    <property type="match status" value="1"/>
</dbReference>
<dbReference type="Pfam" id="PF02353">
    <property type="entry name" value="CMAS"/>
    <property type="match status" value="1"/>
</dbReference>
<keyword evidence="4" id="KW-0949">S-adenosyl-L-methionine</keyword>
<dbReference type="RefSeq" id="WP_145377053.1">
    <property type="nucleotide sequence ID" value="NZ_CP036276.1"/>
</dbReference>
<evidence type="ECO:0000256" key="3">
    <source>
        <dbReference type="ARBA" id="ARBA00022679"/>
    </source>
</evidence>
<dbReference type="GO" id="GO:0032259">
    <property type="term" value="P:methylation"/>
    <property type="evidence" value="ECO:0007669"/>
    <property type="project" value="UniProtKB-KW"/>
</dbReference>
<dbReference type="CDD" id="cd02440">
    <property type="entry name" value="AdoMet_MTases"/>
    <property type="match status" value="1"/>
</dbReference>
<dbReference type="GO" id="GO:0008825">
    <property type="term" value="F:cyclopropane-fatty-acyl-phospholipid synthase activity"/>
    <property type="evidence" value="ECO:0007669"/>
    <property type="project" value="UniProtKB-EC"/>
</dbReference>
<keyword evidence="5" id="KW-0443">Lipid metabolism</keyword>
<reference evidence="7 8" key="1">
    <citation type="submission" date="2019-02" db="EMBL/GenBank/DDBJ databases">
        <title>Deep-cultivation of Planctomycetes and their phenomic and genomic characterization uncovers novel biology.</title>
        <authorList>
            <person name="Wiegand S."/>
            <person name="Jogler M."/>
            <person name="Boedeker C."/>
            <person name="Pinto D."/>
            <person name="Vollmers J."/>
            <person name="Rivas-Marin E."/>
            <person name="Kohn T."/>
            <person name="Peeters S.H."/>
            <person name="Heuer A."/>
            <person name="Rast P."/>
            <person name="Oberbeckmann S."/>
            <person name="Bunk B."/>
            <person name="Jeske O."/>
            <person name="Meyerdierks A."/>
            <person name="Storesund J.E."/>
            <person name="Kallscheuer N."/>
            <person name="Luecker S."/>
            <person name="Lage O.M."/>
            <person name="Pohl T."/>
            <person name="Merkel B.J."/>
            <person name="Hornburger P."/>
            <person name="Mueller R.-W."/>
            <person name="Bruemmer F."/>
            <person name="Labrenz M."/>
            <person name="Spormann A.M."/>
            <person name="Op den Camp H."/>
            <person name="Overmann J."/>
            <person name="Amann R."/>
            <person name="Jetten M.S.M."/>
            <person name="Mascher T."/>
            <person name="Medema M.H."/>
            <person name="Devos D.P."/>
            <person name="Kaster A.-K."/>
            <person name="Ovreas L."/>
            <person name="Rohde M."/>
            <person name="Galperin M.Y."/>
            <person name="Jogler C."/>
        </authorList>
    </citation>
    <scope>NUCLEOTIDE SEQUENCE [LARGE SCALE GENOMIC DNA]</scope>
    <source>
        <strain evidence="7 8">Mal52</strain>
    </source>
</reference>
<gene>
    <name evidence="7" type="primary">cfa_2</name>
    <name evidence="7" type="ORF">Mal52_32340</name>
</gene>